<proteinExistence type="predicted"/>
<accession>A0ABX1YPH8</accession>
<feature type="transmembrane region" description="Helical" evidence="1">
    <location>
        <begin position="16"/>
        <end position="36"/>
    </location>
</feature>
<evidence type="ECO:0000313" key="2">
    <source>
        <dbReference type="EMBL" id="NOU81826.1"/>
    </source>
</evidence>
<protein>
    <submittedName>
        <fullName evidence="2">HXXEE domain-containing protein</fullName>
    </submittedName>
</protein>
<evidence type="ECO:0000313" key="3">
    <source>
        <dbReference type="Proteomes" id="UP000596857"/>
    </source>
</evidence>
<feature type="transmembrane region" description="Helical" evidence="1">
    <location>
        <begin position="129"/>
        <end position="150"/>
    </location>
</feature>
<keyword evidence="1" id="KW-1133">Transmembrane helix</keyword>
<feature type="transmembrane region" description="Helical" evidence="1">
    <location>
        <begin position="162"/>
        <end position="182"/>
    </location>
</feature>
<dbReference type="Proteomes" id="UP000596857">
    <property type="component" value="Unassembled WGS sequence"/>
</dbReference>
<keyword evidence="1" id="KW-0812">Transmembrane</keyword>
<organism evidence="2 3">
    <name type="scientific">Paenibacillus phytohabitans</name>
    <dbReference type="NCBI Taxonomy" id="2654978"/>
    <lineage>
        <taxon>Bacteria</taxon>
        <taxon>Bacillati</taxon>
        <taxon>Bacillota</taxon>
        <taxon>Bacilli</taxon>
        <taxon>Bacillales</taxon>
        <taxon>Paenibacillaceae</taxon>
        <taxon>Paenibacillus</taxon>
    </lineage>
</organism>
<reference evidence="2 3" key="1">
    <citation type="submission" date="2019-10" db="EMBL/GenBank/DDBJ databases">
        <title>Description of Paenibacillus terricola sp. nov.</title>
        <authorList>
            <person name="Carlier A."/>
            <person name="Qi S."/>
        </authorList>
    </citation>
    <scope>NUCLEOTIDE SEQUENCE [LARGE SCALE GENOMIC DNA]</scope>
    <source>
        <strain evidence="2 3">LMG 31459</strain>
    </source>
</reference>
<dbReference type="EMBL" id="WHOB01000069">
    <property type="protein sequence ID" value="NOU81826.1"/>
    <property type="molecule type" value="Genomic_DNA"/>
</dbReference>
<name>A0ABX1YPH8_9BACL</name>
<keyword evidence="3" id="KW-1185">Reference proteome</keyword>
<keyword evidence="1" id="KW-0472">Membrane</keyword>
<evidence type="ECO:0000256" key="1">
    <source>
        <dbReference type="SAM" id="Phobius"/>
    </source>
</evidence>
<dbReference type="InterPro" id="IPR025671">
    <property type="entry name" value="HXXEE"/>
</dbReference>
<sequence>MTTFPRKETDVMMLNWLQIHMDVTSLLWLLPVFFMFHDFEEILTVEAWGNKHGPAITASLSPSLQKRLAPMMGMTTRNFAMDVLFVYILIVGVTFVAVFLEFYWLYLAVLAVFLLHVFTHLAQSIVLRLYTPGVVTAVLVALPYSIYAFYRLLYENVVSEADIGWSVLLMLILTPLLVWGMMKNRTRHNIS</sequence>
<dbReference type="Pfam" id="PF13787">
    <property type="entry name" value="HXXEE"/>
    <property type="match status" value="1"/>
</dbReference>
<gene>
    <name evidence="2" type="ORF">GC101_23470</name>
</gene>
<feature type="transmembrane region" description="Helical" evidence="1">
    <location>
        <begin position="79"/>
        <end position="97"/>
    </location>
</feature>
<comment type="caution">
    <text evidence="2">The sequence shown here is derived from an EMBL/GenBank/DDBJ whole genome shotgun (WGS) entry which is preliminary data.</text>
</comment>